<reference evidence="2" key="1">
    <citation type="journal article" date="2021" name="BMC Genomics">
        <title>Chromosome-level genome assembly and manually-curated proteome of model necrotroph Parastagonospora nodorum Sn15 reveals a genome-wide trove of candidate effector homologs, and redundancy of virulence-related functions within an accessory chromosome.</title>
        <authorList>
            <person name="Bertazzoni S."/>
            <person name="Jones D.A.B."/>
            <person name="Phan H.T."/>
            <person name="Tan K.-C."/>
            <person name="Hane J.K."/>
        </authorList>
    </citation>
    <scope>NUCLEOTIDE SEQUENCE [LARGE SCALE GENOMIC DNA]</scope>
    <source>
        <strain evidence="2">SN15 / ATCC MYA-4574 / FGSC 10173)</strain>
    </source>
</reference>
<dbReference type="EMBL" id="CP069036">
    <property type="protein sequence ID" value="QRD02642.1"/>
    <property type="molecule type" value="Genomic_DNA"/>
</dbReference>
<evidence type="ECO:0000313" key="1">
    <source>
        <dbReference type="EMBL" id="QRD02642.1"/>
    </source>
</evidence>
<dbReference type="Proteomes" id="UP000663193">
    <property type="component" value="Chromosome 14"/>
</dbReference>
<name>A0A7U2FCB3_PHANO</name>
<protein>
    <submittedName>
        <fullName evidence="1">Uncharacterized protein</fullName>
    </submittedName>
</protein>
<dbReference type="VEuPathDB" id="FungiDB:JI435_418310"/>
<accession>A0A7U2FCB3</accession>
<proteinExistence type="predicted"/>
<keyword evidence="2" id="KW-1185">Reference proteome</keyword>
<sequence>MIQRGDIVRYERNVQDVRVQLAAKVEATGGCSVCRNRVFLNYGPAQMQTQRSLARLAVLEEVCRGLPLEPLRRGRAATSMLSKPLDAVVGSTKQGRYAGRHFSSQSKRAAKR</sequence>
<dbReference type="AlphaFoldDB" id="A0A7U2FCB3"/>
<gene>
    <name evidence="1" type="ORF">JI435_418310</name>
</gene>
<evidence type="ECO:0000313" key="2">
    <source>
        <dbReference type="Proteomes" id="UP000663193"/>
    </source>
</evidence>
<organism evidence="1 2">
    <name type="scientific">Phaeosphaeria nodorum (strain SN15 / ATCC MYA-4574 / FGSC 10173)</name>
    <name type="common">Glume blotch fungus</name>
    <name type="synonym">Parastagonospora nodorum</name>
    <dbReference type="NCBI Taxonomy" id="321614"/>
    <lineage>
        <taxon>Eukaryota</taxon>
        <taxon>Fungi</taxon>
        <taxon>Dikarya</taxon>
        <taxon>Ascomycota</taxon>
        <taxon>Pezizomycotina</taxon>
        <taxon>Dothideomycetes</taxon>
        <taxon>Pleosporomycetidae</taxon>
        <taxon>Pleosporales</taxon>
        <taxon>Pleosporineae</taxon>
        <taxon>Phaeosphaeriaceae</taxon>
        <taxon>Parastagonospora</taxon>
    </lineage>
</organism>